<organism evidence="3 4">
    <name type="scientific">Aquitalea aquatica</name>
    <dbReference type="NCBI Taxonomy" id="3044273"/>
    <lineage>
        <taxon>Bacteria</taxon>
        <taxon>Pseudomonadati</taxon>
        <taxon>Pseudomonadota</taxon>
        <taxon>Betaproteobacteria</taxon>
        <taxon>Neisseriales</taxon>
        <taxon>Chromobacteriaceae</taxon>
        <taxon>Aquitalea</taxon>
    </lineage>
</organism>
<dbReference type="AlphaFoldDB" id="A0A838YEV1"/>
<keyword evidence="4" id="KW-1185">Reference proteome</keyword>
<feature type="domain" description="DUF4376" evidence="2">
    <location>
        <begin position="58"/>
        <end position="165"/>
    </location>
</feature>
<evidence type="ECO:0000313" key="3">
    <source>
        <dbReference type="EMBL" id="MBA4709595.1"/>
    </source>
</evidence>
<protein>
    <submittedName>
        <fullName evidence="3">DUF4376 domain-containing protein</fullName>
    </submittedName>
</protein>
<feature type="domain" description="Bacteriophage SP-beta YorD" evidence="1">
    <location>
        <begin position="6"/>
        <end position="53"/>
    </location>
</feature>
<comment type="caution">
    <text evidence="3">The sequence shown here is derived from an EMBL/GenBank/DDBJ whole genome shotgun (WGS) entry which is preliminary data.</text>
</comment>
<sequence>MALIDGLKYLFPAAVPGVDYVLQNDGEGDYIKAWNLTATQPSAAAISTAETAALLSTARATQLSALAAAFATASTADVTDSAGLTWTGGFDSAQKIYGAAQLAQAAGAASVTIFDASNAGHSLTIAQATAAAAAVGAAYQAVFAKYQGLKVQIASATTIKAVQAITW</sequence>
<dbReference type="Proteomes" id="UP000545606">
    <property type="component" value="Unassembled WGS sequence"/>
</dbReference>
<gene>
    <name evidence="3" type="ORF">H2Z84_14535</name>
</gene>
<proteinExistence type="predicted"/>
<dbReference type="SUPFAM" id="SSF159865">
    <property type="entry name" value="XkdW-like"/>
    <property type="match status" value="1"/>
</dbReference>
<evidence type="ECO:0000259" key="2">
    <source>
        <dbReference type="Pfam" id="PF14301"/>
    </source>
</evidence>
<dbReference type="Gene3D" id="3.30.56.60">
    <property type="entry name" value="XkdW-like"/>
    <property type="match status" value="1"/>
</dbReference>
<evidence type="ECO:0000259" key="1">
    <source>
        <dbReference type="Pfam" id="PF09636"/>
    </source>
</evidence>
<name>A0A838YEV1_9NEIS</name>
<dbReference type="InterPro" id="IPR019094">
    <property type="entry name" value="Phage_SP-beta_YorD"/>
</dbReference>
<dbReference type="Pfam" id="PF09636">
    <property type="entry name" value="XkdW"/>
    <property type="match status" value="1"/>
</dbReference>
<evidence type="ECO:0000313" key="4">
    <source>
        <dbReference type="Proteomes" id="UP000545606"/>
    </source>
</evidence>
<accession>A0A838YEV1</accession>
<dbReference type="Pfam" id="PF14301">
    <property type="entry name" value="DUF4376"/>
    <property type="match status" value="1"/>
</dbReference>
<reference evidence="3 4" key="1">
    <citation type="submission" date="2020-07" db="EMBL/GenBank/DDBJ databases">
        <title>Draft genome sequence of violacein-producing bacteria and related species.</title>
        <authorList>
            <person name="Wilson H.S."/>
            <person name="De Leon M.E."/>
        </authorList>
    </citation>
    <scope>NUCLEOTIDE SEQUENCE [LARGE SCALE GENOMIC DNA]</scope>
    <source>
        <strain evidence="3 4">HSC-21Su07</strain>
    </source>
</reference>
<dbReference type="RefSeq" id="WP_181836626.1">
    <property type="nucleotide sequence ID" value="NZ_JACERN010000034.1"/>
</dbReference>
<dbReference type="InterPro" id="IPR025484">
    <property type="entry name" value="DUF4376"/>
</dbReference>
<dbReference type="EMBL" id="JACERN010000034">
    <property type="protein sequence ID" value="MBA4709595.1"/>
    <property type="molecule type" value="Genomic_DNA"/>
</dbReference>
<dbReference type="InterPro" id="IPR035950">
    <property type="entry name" value="XkdW-like_sf"/>
</dbReference>